<proteinExistence type="inferred from homology"/>
<dbReference type="InterPro" id="IPR019398">
    <property type="entry name" value="Pre-rRNA_process_TSR2"/>
</dbReference>
<protein>
    <recommendedName>
        <fullName evidence="5">Pre-rRNA-processing protein TSR2 homolog</fullName>
    </recommendedName>
</protein>
<evidence type="ECO:0000256" key="1">
    <source>
        <dbReference type="ARBA" id="ARBA00006524"/>
    </source>
</evidence>
<evidence type="ECO:0008006" key="5">
    <source>
        <dbReference type="Google" id="ProtNLM"/>
    </source>
</evidence>
<keyword evidence="4" id="KW-1185">Reference proteome</keyword>
<comment type="caution">
    <text evidence="3">The sequence shown here is derived from an EMBL/GenBank/DDBJ whole genome shotgun (WGS) entry which is preliminary data.</text>
</comment>
<evidence type="ECO:0000313" key="3">
    <source>
        <dbReference type="EMBL" id="KAK9668974.1"/>
    </source>
</evidence>
<dbReference type="EMBL" id="JBDFQZ010000013">
    <property type="protein sequence ID" value="KAK9668974.1"/>
    <property type="molecule type" value="Genomic_DNA"/>
</dbReference>
<dbReference type="GO" id="GO:0006364">
    <property type="term" value="P:rRNA processing"/>
    <property type="evidence" value="ECO:0007669"/>
    <property type="project" value="UniProtKB-KW"/>
</dbReference>
<organism evidence="3 4">
    <name type="scientific">Saponaria officinalis</name>
    <name type="common">Common soapwort</name>
    <name type="synonym">Lychnis saponaria</name>
    <dbReference type="NCBI Taxonomy" id="3572"/>
    <lineage>
        <taxon>Eukaryota</taxon>
        <taxon>Viridiplantae</taxon>
        <taxon>Streptophyta</taxon>
        <taxon>Embryophyta</taxon>
        <taxon>Tracheophyta</taxon>
        <taxon>Spermatophyta</taxon>
        <taxon>Magnoliopsida</taxon>
        <taxon>eudicotyledons</taxon>
        <taxon>Gunneridae</taxon>
        <taxon>Pentapetalae</taxon>
        <taxon>Caryophyllales</taxon>
        <taxon>Caryophyllaceae</taxon>
        <taxon>Caryophylleae</taxon>
        <taxon>Saponaria</taxon>
    </lineage>
</organism>
<reference evidence="3" key="1">
    <citation type="submission" date="2024-03" db="EMBL/GenBank/DDBJ databases">
        <title>WGS assembly of Saponaria officinalis var. Norfolk2.</title>
        <authorList>
            <person name="Jenkins J."/>
            <person name="Shu S."/>
            <person name="Grimwood J."/>
            <person name="Barry K."/>
            <person name="Goodstein D."/>
            <person name="Schmutz J."/>
            <person name="Leebens-Mack J."/>
            <person name="Osbourn A."/>
        </authorList>
    </citation>
    <scope>NUCLEOTIDE SEQUENCE [LARGE SCALE GENOMIC DNA]</scope>
    <source>
        <strain evidence="3">JIC</strain>
    </source>
</reference>
<gene>
    <name evidence="3" type="ORF">RND81_13G100100</name>
</gene>
<dbReference type="PANTHER" id="PTHR21250">
    <property type="entry name" value="PRE-RRNA-PROCESSING PROTEIN TSR2 HOMOLOG"/>
    <property type="match status" value="1"/>
</dbReference>
<evidence type="ECO:0000313" key="4">
    <source>
        <dbReference type="Proteomes" id="UP001443914"/>
    </source>
</evidence>
<comment type="similarity">
    <text evidence="1">Belongs to the TSR2 family.</text>
</comment>
<dbReference type="Pfam" id="PF10273">
    <property type="entry name" value="WGG"/>
    <property type="match status" value="1"/>
</dbReference>
<accession>A0AAW1H0P1</accession>
<name>A0AAW1H0P1_SAPOF</name>
<dbReference type="AlphaFoldDB" id="A0AAW1H0P1"/>
<sequence length="182" mass="20395">MKLAGESAKQMEEGISLVFSRWRELLDAVDGMWGGPHSRQKADQFVDSVIDFFCLHNGRELPSIGSLEYLLDGGMDSFRVTSDSVTEVADILMNMYEECLENNYQRIQKLRDTARFFDKGTALTPLVRKVSSVSLPNKEGASQAMESDENLLPNHEGCSQAMQLDEAPWITVVSKKSNRKGK</sequence>
<keyword evidence="2" id="KW-0698">rRNA processing</keyword>
<dbReference type="Proteomes" id="UP001443914">
    <property type="component" value="Unassembled WGS sequence"/>
</dbReference>
<evidence type="ECO:0000256" key="2">
    <source>
        <dbReference type="ARBA" id="ARBA00022552"/>
    </source>
</evidence>